<gene>
    <name evidence="1" type="ORF">VPK24_04550</name>
</gene>
<comment type="caution">
    <text evidence="1">The sequence shown here is derived from an EMBL/GenBank/DDBJ whole genome shotgun (WGS) entry which is preliminary data.</text>
</comment>
<evidence type="ECO:0008006" key="3">
    <source>
        <dbReference type="Google" id="ProtNLM"/>
    </source>
</evidence>
<sequence length="201" mass="22468">MPYSSFSIAQIKAAFSLEIHDRSHLFRDREPHPPSEILKTLLEENAALAATLSTEKARSELIIAPVLLEVRRLKNYQIGFFSGVNFAVEPELDLVGECDFILTAEPEASIITAPIVTLVEAKNDNMRSGLGQCIAQMLGAWRFNQQEGSPQSTVYGAVSTGTVWRFLQLQETQVLIDLDEYYLPQIDQILGILLSFLELKI</sequence>
<evidence type="ECO:0000313" key="1">
    <source>
        <dbReference type="EMBL" id="MFG3816899.1"/>
    </source>
</evidence>
<dbReference type="EMBL" id="JAZAQF010000023">
    <property type="protein sequence ID" value="MFG3816899.1"/>
    <property type="molecule type" value="Genomic_DNA"/>
</dbReference>
<name>A0ABW7C6T4_9CYAN</name>
<proteinExistence type="predicted"/>
<protein>
    <recommendedName>
        <fullName evidence="3">Restriction endonuclease subunit R</fullName>
    </recommendedName>
</protein>
<reference evidence="2" key="1">
    <citation type="journal article" date="2024" name="Algal Res.">
        <title>Biochemical, toxicological and genomic investigation of a high-biomass producing Limnothrix strain isolated from Italian shallow drinking water reservoir.</title>
        <authorList>
            <person name="Simonazzi M."/>
            <person name="Shishido T.K."/>
            <person name="Delbaje E."/>
            <person name="Wahlsten M."/>
            <person name="Fewer D.P."/>
            <person name="Sivonen K."/>
            <person name="Pezzolesi L."/>
            <person name="Pistocchi R."/>
        </authorList>
    </citation>
    <scope>NUCLEOTIDE SEQUENCE [LARGE SCALE GENOMIC DNA]</scope>
    <source>
        <strain evidence="2">LRLZ20PSL1</strain>
    </source>
</reference>
<dbReference type="Proteomes" id="UP001604335">
    <property type="component" value="Unassembled WGS sequence"/>
</dbReference>
<keyword evidence="2" id="KW-1185">Reference proteome</keyword>
<evidence type="ECO:0000313" key="2">
    <source>
        <dbReference type="Proteomes" id="UP001604335"/>
    </source>
</evidence>
<organism evidence="1 2">
    <name type="scientific">Limnothrix redekei LRLZ20PSL1</name>
    <dbReference type="NCBI Taxonomy" id="3112953"/>
    <lineage>
        <taxon>Bacteria</taxon>
        <taxon>Bacillati</taxon>
        <taxon>Cyanobacteriota</taxon>
        <taxon>Cyanophyceae</taxon>
        <taxon>Pseudanabaenales</taxon>
        <taxon>Pseudanabaenaceae</taxon>
        <taxon>Limnothrix</taxon>
    </lineage>
</organism>
<dbReference type="RefSeq" id="WP_190529143.1">
    <property type="nucleotide sequence ID" value="NZ_JAZAQF010000023.1"/>
</dbReference>
<accession>A0ABW7C6T4</accession>